<evidence type="ECO:0000256" key="6">
    <source>
        <dbReference type="ARBA" id="ARBA00022723"/>
    </source>
</evidence>
<keyword evidence="6" id="KW-0479">Metal-binding</keyword>
<evidence type="ECO:0000313" key="15">
    <source>
        <dbReference type="Proteomes" id="UP000515121"/>
    </source>
</evidence>
<dbReference type="GO" id="GO:0009705">
    <property type="term" value="C:plant-type vacuole membrane"/>
    <property type="evidence" value="ECO:0007669"/>
    <property type="project" value="TreeGrafter"/>
</dbReference>
<evidence type="ECO:0000256" key="4">
    <source>
        <dbReference type="ARBA" id="ARBA00022679"/>
    </source>
</evidence>
<dbReference type="Proteomes" id="UP000515121">
    <property type="component" value="Unplaced"/>
</dbReference>
<evidence type="ECO:0000256" key="11">
    <source>
        <dbReference type="ARBA" id="ARBA00023136"/>
    </source>
</evidence>
<protein>
    <submittedName>
        <fullName evidence="16 17">Uncharacterized protein LOC111296090</fullName>
    </submittedName>
</protein>
<keyword evidence="4" id="KW-0808">Transferase</keyword>
<dbReference type="InterPro" id="IPR032010">
    <property type="entry name" value="APD1-4_M"/>
</dbReference>
<dbReference type="KEGG" id="dzi:111296090"/>
<reference evidence="16 17" key="1">
    <citation type="submission" date="2025-04" db="UniProtKB">
        <authorList>
            <consortium name="RefSeq"/>
        </authorList>
    </citation>
    <scope>IDENTIFICATION</scope>
    <source>
        <tissue evidence="16 17">Fruit stalk</tissue>
    </source>
</reference>
<dbReference type="Pfam" id="PF13920">
    <property type="entry name" value="zf-C3HC4_3"/>
    <property type="match status" value="1"/>
</dbReference>
<dbReference type="GO" id="GO:0008270">
    <property type="term" value="F:zinc ion binding"/>
    <property type="evidence" value="ECO:0007669"/>
    <property type="project" value="UniProtKB-KW"/>
</dbReference>
<name>A0A6P5Z048_DURZI</name>
<evidence type="ECO:0000256" key="12">
    <source>
        <dbReference type="PROSITE-ProRule" id="PRU00175"/>
    </source>
</evidence>
<evidence type="ECO:0000256" key="9">
    <source>
        <dbReference type="ARBA" id="ARBA00022833"/>
    </source>
</evidence>
<dbReference type="GeneID" id="111296090"/>
<dbReference type="GO" id="GO:0009555">
    <property type="term" value="P:pollen development"/>
    <property type="evidence" value="ECO:0007669"/>
    <property type="project" value="UniProtKB-ARBA"/>
</dbReference>
<evidence type="ECO:0000256" key="5">
    <source>
        <dbReference type="ARBA" id="ARBA00022692"/>
    </source>
</evidence>
<dbReference type="SUPFAM" id="SSF57850">
    <property type="entry name" value="RING/U-box"/>
    <property type="match status" value="1"/>
</dbReference>
<keyword evidence="5 13" id="KW-0812">Transmembrane</keyword>
<keyword evidence="9" id="KW-0862">Zinc</keyword>
<evidence type="ECO:0000256" key="10">
    <source>
        <dbReference type="ARBA" id="ARBA00022989"/>
    </source>
</evidence>
<dbReference type="AlphaFoldDB" id="A0A6P5Z048"/>
<dbReference type="OrthoDB" id="3045089at2759"/>
<evidence type="ECO:0000256" key="1">
    <source>
        <dbReference type="ARBA" id="ARBA00004141"/>
    </source>
</evidence>
<dbReference type="GO" id="GO:0061630">
    <property type="term" value="F:ubiquitin protein ligase activity"/>
    <property type="evidence" value="ECO:0007669"/>
    <property type="project" value="TreeGrafter"/>
</dbReference>
<comment type="pathway">
    <text evidence="3">Protein modification; protein ubiquitination.</text>
</comment>
<feature type="transmembrane region" description="Helical" evidence="13">
    <location>
        <begin position="118"/>
        <end position="137"/>
    </location>
</feature>
<dbReference type="GO" id="GO:0000278">
    <property type="term" value="P:mitotic cell cycle"/>
    <property type="evidence" value="ECO:0007669"/>
    <property type="project" value="UniProtKB-ARBA"/>
</dbReference>
<keyword evidence="11 13" id="KW-0472">Membrane</keyword>
<feature type="transmembrane region" description="Helical" evidence="13">
    <location>
        <begin position="90"/>
        <end position="112"/>
    </location>
</feature>
<proteinExistence type="predicted"/>
<evidence type="ECO:0000259" key="14">
    <source>
        <dbReference type="PROSITE" id="PS50089"/>
    </source>
</evidence>
<dbReference type="FunFam" id="3.30.40.10:FF:000658">
    <property type="entry name" value="E3 ubiquitin-protein ligase APD2"/>
    <property type="match status" value="1"/>
</dbReference>
<evidence type="ECO:0000313" key="16">
    <source>
        <dbReference type="RefSeq" id="XP_022745879.1"/>
    </source>
</evidence>
<dbReference type="PANTHER" id="PTHR46858">
    <property type="entry name" value="OS05G0521000 PROTEIN"/>
    <property type="match status" value="1"/>
</dbReference>
<accession>A0A6P5Z048</accession>
<gene>
    <name evidence="16 17" type="primary">LOC111296090</name>
</gene>
<dbReference type="InterPro" id="IPR001841">
    <property type="entry name" value="Znf_RING"/>
</dbReference>
<dbReference type="Pfam" id="PF16041">
    <property type="entry name" value="APD1-4_M"/>
    <property type="match status" value="1"/>
</dbReference>
<keyword evidence="7 12" id="KW-0863">Zinc-finger</keyword>
<dbReference type="InterPro" id="IPR013083">
    <property type="entry name" value="Znf_RING/FYVE/PHD"/>
</dbReference>
<dbReference type="PANTHER" id="PTHR46858:SF5">
    <property type="entry name" value="E3 UBIQUITIN-PROTEIN LIGASE APD1-RELATED"/>
    <property type="match status" value="1"/>
</dbReference>
<evidence type="ECO:0000256" key="2">
    <source>
        <dbReference type="ARBA" id="ARBA00004308"/>
    </source>
</evidence>
<keyword evidence="8" id="KW-0833">Ubl conjugation pathway</keyword>
<dbReference type="Gene3D" id="3.30.40.10">
    <property type="entry name" value="Zinc/RING finger domain, C3HC4 (zinc finger)"/>
    <property type="match status" value="1"/>
</dbReference>
<sequence>MIEQDIYRSSSYYIALGNLNSGDVKCQVELNLTIRAFIYDTTEAYYKCTFTDGLCNLSILFHQGNSVVLTSFGPEQMTGLSDCHMDQDGLHILLALVEFFLLVTLITTFTNIPSLNTIFLLKGGMSAVMLVAINCLIKFQYSREDETSVSYRSTRAPLLSSKDDDISSWGSSYDSVSSDEADLEDSLAVSVEGTSTRNGENSNNTQRLYAICFDAPRECFFLPCGHCAACYACGTRIAGAFGTCPICRQNMKKVGKIFTV</sequence>
<evidence type="ECO:0000256" key="7">
    <source>
        <dbReference type="ARBA" id="ARBA00022771"/>
    </source>
</evidence>
<keyword evidence="10 13" id="KW-1133">Transmembrane helix</keyword>
<comment type="subcellular location">
    <subcellularLocation>
        <location evidence="2">Endomembrane system</location>
    </subcellularLocation>
    <subcellularLocation>
        <location evidence="1">Membrane</location>
        <topology evidence="1">Multi-pass membrane protein</topology>
    </subcellularLocation>
</comment>
<keyword evidence="15" id="KW-1185">Reference proteome</keyword>
<organism evidence="15 17">
    <name type="scientific">Durio zibethinus</name>
    <name type="common">Durian</name>
    <dbReference type="NCBI Taxonomy" id="66656"/>
    <lineage>
        <taxon>Eukaryota</taxon>
        <taxon>Viridiplantae</taxon>
        <taxon>Streptophyta</taxon>
        <taxon>Embryophyta</taxon>
        <taxon>Tracheophyta</taxon>
        <taxon>Spermatophyta</taxon>
        <taxon>Magnoliopsida</taxon>
        <taxon>eudicotyledons</taxon>
        <taxon>Gunneridae</taxon>
        <taxon>Pentapetalae</taxon>
        <taxon>rosids</taxon>
        <taxon>malvids</taxon>
        <taxon>Malvales</taxon>
        <taxon>Malvaceae</taxon>
        <taxon>Helicteroideae</taxon>
        <taxon>Durio</taxon>
    </lineage>
</organism>
<dbReference type="RefSeq" id="XP_022745880.1">
    <property type="nucleotide sequence ID" value="XM_022890145.1"/>
</dbReference>
<dbReference type="GO" id="GO:0016567">
    <property type="term" value="P:protein ubiquitination"/>
    <property type="evidence" value="ECO:0007669"/>
    <property type="project" value="TreeGrafter"/>
</dbReference>
<dbReference type="PROSITE" id="PS50089">
    <property type="entry name" value="ZF_RING_2"/>
    <property type="match status" value="1"/>
</dbReference>
<evidence type="ECO:0000256" key="3">
    <source>
        <dbReference type="ARBA" id="ARBA00004906"/>
    </source>
</evidence>
<evidence type="ECO:0000313" key="17">
    <source>
        <dbReference type="RefSeq" id="XP_022745880.1"/>
    </source>
</evidence>
<evidence type="ECO:0000256" key="13">
    <source>
        <dbReference type="SAM" id="Phobius"/>
    </source>
</evidence>
<feature type="domain" description="RING-type" evidence="14">
    <location>
        <begin position="211"/>
        <end position="248"/>
    </location>
</feature>
<dbReference type="GO" id="GO:0005768">
    <property type="term" value="C:endosome"/>
    <property type="evidence" value="ECO:0007669"/>
    <property type="project" value="TreeGrafter"/>
</dbReference>
<dbReference type="RefSeq" id="XP_022745879.1">
    <property type="nucleotide sequence ID" value="XM_022890144.1"/>
</dbReference>
<evidence type="ECO:0000256" key="8">
    <source>
        <dbReference type="ARBA" id="ARBA00022786"/>
    </source>
</evidence>